<evidence type="ECO:0000256" key="4">
    <source>
        <dbReference type="ARBA" id="ARBA00022454"/>
    </source>
</evidence>
<organism evidence="14 15">
    <name type="scientific">Bos indicus</name>
    <name type="common">Zebu</name>
    <dbReference type="NCBI Taxonomy" id="9915"/>
    <lineage>
        <taxon>Eukaryota</taxon>
        <taxon>Metazoa</taxon>
        <taxon>Chordata</taxon>
        <taxon>Craniata</taxon>
        <taxon>Vertebrata</taxon>
        <taxon>Euteleostomi</taxon>
        <taxon>Mammalia</taxon>
        <taxon>Eutheria</taxon>
        <taxon>Laurasiatheria</taxon>
        <taxon>Artiodactyla</taxon>
        <taxon>Ruminantia</taxon>
        <taxon>Pecora</taxon>
        <taxon>Bovidae</taxon>
        <taxon>Bovinae</taxon>
        <taxon>Bos</taxon>
    </lineage>
</organism>
<evidence type="ECO:0000259" key="13">
    <source>
        <dbReference type="SMART" id="SM01349"/>
    </source>
</evidence>
<feature type="region of interest" description="Disordered" evidence="12">
    <location>
        <begin position="17"/>
        <end position="67"/>
    </location>
</feature>
<evidence type="ECO:0000256" key="5">
    <source>
        <dbReference type="ARBA" id="ARBA00022490"/>
    </source>
</evidence>
<dbReference type="Pfam" id="PF12348">
    <property type="entry name" value="CLASP_N"/>
    <property type="match status" value="1"/>
</dbReference>
<feature type="compositionally biased region" description="Gly residues" evidence="12">
    <location>
        <begin position="53"/>
        <end position="67"/>
    </location>
</feature>
<dbReference type="Pfam" id="PF23271">
    <property type="entry name" value="HEAT_GCN1"/>
    <property type="match status" value="1"/>
</dbReference>
<proteinExistence type="predicted"/>
<feature type="domain" description="TOG" evidence="13">
    <location>
        <begin position="90"/>
        <end position="323"/>
    </location>
</feature>
<dbReference type="InterPro" id="IPR024395">
    <property type="entry name" value="CLASP_N_dom"/>
</dbReference>
<keyword evidence="6" id="KW-0677">Repeat</keyword>
<dbReference type="Gene3D" id="1.25.10.10">
    <property type="entry name" value="Leucine-rich Repeat Variant"/>
    <property type="match status" value="3"/>
</dbReference>
<keyword evidence="5" id="KW-0963">Cytoplasm</keyword>
<evidence type="ECO:0000256" key="8">
    <source>
        <dbReference type="ARBA" id="ARBA00023034"/>
    </source>
</evidence>
<name>A0ABM4RD36_BOSIN</name>
<feature type="domain" description="TOG" evidence="13">
    <location>
        <begin position="661"/>
        <end position="915"/>
    </location>
</feature>
<sequence length="1324" mass="144800">MRRLICKRICDYKSFDDEESVDGNRPSSAASAFKVPAPKTSGNPVNSARKPGSAGGPKVGGASKEGGAGAVDEDDFIKAFTDVPSVQIYSSRELEETLNKIREILSDDKHDWDQRANALKKIRSLLVAGAAQYDCFFQHLRLLDGALKLSAKDLRSQVVREACITVAHLSTVLGNKFDHGAEAIVPTLFNLVPNSAKVMATSGCAAIRFIIRHTHVPRLIPLITSNCTSKSVPVRRRSFEFLDLLLQEWQTHSLERHAAVLVETIKKGIHDADAEARVEARKTYMGLRNHFPGEAETLYNSLEPSYQKSLQTYLKSSGSVASLPQSDRSSSSSQESLNRPFSAKWSTANPSAVAGRVSAGSSKASSLPGSLQRSRSDIDVNAAAGAKAHHAAGQAVRSGRLGAGALNPGSYASLEDTSDKMDGTASEDGRVRAKLSAPLASMGNAKTDSRGRSRTKMVSQSQPGSRSGSPGRVLTTTALSTVSSGVQRVLVNSASTQKRSKIPRSQGCSREASPSRLSVARSSRIPRPSVSQGCSREASRESSRDTSPVRSFQPLASRHHSRSTGALYAPDVYGVSGPGYGISQSSRLSSSVSAMRVLNTGSDVEEAVADALLLGDIRTKKKPARRRYESYGMHSDDDANSDASSACSERSYSSRNGSIPTYMRQTEDVAEVLNRCASSNWSERKEGLLGLQNLLKNQRTLSRVELKRLCEIFTRMFADPHGKVFSMFLETLVDFIQVHKDDLQDWLFVLLTQLLKKMGADLLGSVQAKVQKALDVTRESFPNDLQFNILMRFTVDQTQTPSLKTVKPALRDQLHSFWSSKVKVAILKYIETLAKQMDPGDFVNSSETRLAVSRVITWTTEPKSSDVRKAAQSVLISLFELNTPEFTMLLGALPKTFQDGATKLLHNHLRNTGNGTQGSMGSPLTRPTPRSPANWSSPLTSPTNTSQNTLSPSAFDYDTENMNSEDIYSSLRGVTEAIQNFSFRSQEDMNEPLKRDSKKDDGDSMCGGPGMSDPRAGGDATDSSQTALDNKASLLHSMPAHSSPRSRDYNPYNYSDSISPFNKSALKEAMFDDDADQFPDDLSLDHSDLVAELLKELSNHNERVEERKIALYELMKLTQEESFSVWDEHFKTILLLLLETLGDKEPTIRALALRVLREILRHQPARFKNYAELTVMKTLEAHKDPHKEVVRSAEEAASVLATSISPEQCIKVLCPIIQTADYPINLAAIKMQTKVIERVSKETLNLLLPEIMPGLIQGYDNSESSVRKACVFCLVAVHAVIGDELKPHLSQLTGSKMKLLNLYIKRAQTGSGGVDPTTDVSGQS</sequence>
<feature type="compositionally biased region" description="Polar residues" evidence="12">
    <location>
        <begin position="910"/>
        <end position="922"/>
    </location>
</feature>
<dbReference type="SUPFAM" id="SSF48371">
    <property type="entry name" value="ARM repeat"/>
    <property type="match status" value="1"/>
</dbReference>
<keyword evidence="8" id="KW-0333">Golgi apparatus</keyword>
<feature type="compositionally biased region" description="Low complexity" evidence="12">
    <location>
        <begin position="641"/>
        <end position="655"/>
    </location>
</feature>
<dbReference type="InterPro" id="IPR057546">
    <property type="entry name" value="HEAT_GCN1"/>
</dbReference>
<dbReference type="InterPro" id="IPR034085">
    <property type="entry name" value="TOG"/>
</dbReference>
<dbReference type="InterPro" id="IPR016024">
    <property type="entry name" value="ARM-type_fold"/>
</dbReference>
<accession>A0ABM4RD36</accession>
<evidence type="ECO:0000256" key="10">
    <source>
        <dbReference type="ARBA" id="ARBA00023306"/>
    </source>
</evidence>
<dbReference type="InterPro" id="IPR011989">
    <property type="entry name" value="ARM-like"/>
</dbReference>
<dbReference type="SMART" id="SM01349">
    <property type="entry name" value="TOG"/>
    <property type="match status" value="3"/>
</dbReference>
<keyword evidence="4" id="KW-0158">Chromosome</keyword>
<feature type="region of interest" description="Disordered" evidence="12">
    <location>
        <begin position="982"/>
        <end position="1025"/>
    </location>
</feature>
<feature type="region of interest" description="Disordered" evidence="12">
    <location>
        <begin position="625"/>
        <end position="659"/>
    </location>
</feature>
<keyword evidence="14" id="KW-1185">Reference proteome</keyword>
<evidence type="ECO:0000256" key="7">
    <source>
        <dbReference type="ARBA" id="ARBA00022838"/>
    </source>
</evidence>
<feature type="compositionally biased region" description="Low complexity" evidence="12">
    <location>
        <begin position="459"/>
        <end position="473"/>
    </location>
</feature>
<dbReference type="PANTHER" id="PTHR21567:SF30">
    <property type="entry name" value="CLIP-ASSOCIATING PROTEIN 2"/>
    <property type="match status" value="1"/>
</dbReference>
<feature type="region of interest" description="Disordered" evidence="12">
    <location>
        <begin position="320"/>
        <end position="343"/>
    </location>
</feature>
<feature type="region of interest" description="Disordered" evidence="12">
    <location>
        <begin position="492"/>
        <end position="563"/>
    </location>
</feature>
<evidence type="ECO:0000256" key="6">
    <source>
        <dbReference type="ARBA" id="ARBA00022737"/>
    </source>
</evidence>
<dbReference type="GeneID" id="109576126"/>
<comment type="subcellular location">
    <subcellularLocation>
        <location evidence="3">Chromosome</location>
        <location evidence="3">Centromere</location>
        <location evidence="3">Kinetochore</location>
    </subcellularLocation>
    <subcellularLocation>
        <location evidence="1">Cytoplasm</location>
        <location evidence="1">Cytoskeleton</location>
        <location evidence="1">Microtubule organizing center</location>
        <location evidence="1">Centrosome</location>
    </subcellularLocation>
    <subcellularLocation>
        <location evidence="2">Golgi apparatus</location>
        <location evidence="2">trans-Golgi network</location>
    </subcellularLocation>
</comment>
<reference evidence="15" key="1">
    <citation type="submission" date="2025-08" db="UniProtKB">
        <authorList>
            <consortium name="RefSeq"/>
        </authorList>
    </citation>
    <scope>IDENTIFICATION</scope>
    <source>
        <tissue evidence="15">Blood</tissue>
    </source>
</reference>
<feature type="region of interest" description="Disordered" evidence="12">
    <location>
        <begin position="908"/>
        <end position="958"/>
    </location>
</feature>
<feature type="region of interest" description="Disordered" evidence="12">
    <location>
        <begin position="410"/>
        <end position="473"/>
    </location>
</feature>
<feature type="compositionally biased region" description="Basic and acidic residues" evidence="12">
    <location>
        <begin position="985"/>
        <end position="1002"/>
    </location>
</feature>
<keyword evidence="10" id="KW-0131">Cell cycle</keyword>
<dbReference type="Proteomes" id="UP001652663">
    <property type="component" value="Chromosome 22"/>
</dbReference>
<feature type="domain" description="TOG" evidence="13">
    <location>
        <begin position="1081"/>
        <end position="1317"/>
    </location>
</feature>
<feature type="compositionally biased region" description="Basic and acidic residues" evidence="12">
    <location>
        <begin position="417"/>
        <end position="431"/>
    </location>
</feature>
<evidence type="ECO:0000256" key="1">
    <source>
        <dbReference type="ARBA" id="ARBA00004300"/>
    </source>
</evidence>
<keyword evidence="11" id="KW-0137">Centromere</keyword>
<evidence type="ECO:0000313" key="15">
    <source>
        <dbReference type="RefSeq" id="XP_070633460.1"/>
    </source>
</evidence>
<evidence type="ECO:0000313" key="14">
    <source>
        <dbReference type="Proteomes" id="UP001652663"/>
    </source>
</evidence>
<feature type="compositionally biased region" description="Polar residues" evidence="12">
    <location>
        <begin position="931"/>
        <end position="952"/>
    </location>
</feature>
<dbReference type="Pfam" id="PF21040">
    <property type="entry name" value="CEP104-like_TOG"/>
    <property type="match status" value="1"/>
</dbReference>
<evidence type="ECO:0000256" key="9">
    <source>
        <dbReference type="ARBA" id="ARBA00023212"/>
    </source>
</evidence>
<evidence type="ECO:0000256" key="2">
    <source>
        <dbReference type="ARBA" id="ARBA00004601"/>
    </source>
</evidence>
<evidence type="ECO:0000256" key="12">
    <source>
        <dbReference type="SAM" id="MobiDB-lite"/>
    </source>
</evidence>
<dbReference type="PANTHER" id="PTHR21567">
    <property type="entry name" value="CLASP"/>
    <property type="match status" value="1"/>
</dbReference>
<dbReference type="RefSeq" id="XP_070633460.1">
    <property type="nucleotide sequence ID" value="XM_070777359.1"/>
</dbReference>
<feature type="compositionally biased region" description="Basic and acidic residues" evidence="12">
    <location>
        <begin position="626"/>
        <end position="637"/>
    </location>
</feature>
<gene>
    <name evidence="15" type="primary">CLASP2</name>
</gene>
<evidence type="ECO:0000256" key="11">
    <source>
        <dbReference type="ARBA" id="ARBA00023328"/>
    </source>
</evidence>
<keyword evidence="9" id="KW-0206">Cytoskeleton</keyword>
<evidence type="ECO:0000256" key="3">
    <source>
        <dbReference type="ARBA" id="ARBA00004629"/>
    </source>
</evidence>
<feature type="compositionally biased region" description="Low complexity" evidence="12">
    <location>
        <begin position="322"/>
        <end position="340"/>
    </location>
</feature>
<keyword evidence="7" id="KW-0995">Kinetochore</keyword>
<protein>
    <submittedName>
        <fullName evidence="15">CLIP-associating protein 2 isoform X32</fullName>
    </submittedName>
</protein>